<accession>A0A0G4FPH5</accession>
<organism evidence="2">
    <name type="scientific">Chromera velia CCMP2878</name>
    <dbReference type="NCBI Taxonomy" id="1169474"/>
    <lineage>
        <taxon>Eukaryota</taxon>
        <taxon>Sar</taxon>
        <taxon>Alveolata</taxon>
        <taxon>Colpodellida</taxon>
        <taxon>Chromeraceae</taxon>
        <taxon>Chromera</taxon>
    </lineage>
</organism>
<feature type="compositionally biased region" description="Basic and acidic residues" evidence="1">
    <location>
        <begin position="510"/>
        <end position="534"/>
    </location>
</feature>
<feature type="compositionally biased region" description="Low complexity" evidence="1">
    <location>
        <begin position="565"/>
        <end position="579"/>
    </location>
</feature>
<sequence length="594" mass="65743">MDPMLQGMNLPSEDENDSSSSESGKGQGRGSDEEAEETQLRAFERERANQTSQFRIGQGRGFTERQQEDYYLSRFNAQNKGRTGLGFGGASGSLSKQKENEKEKEGDGEGGRAVRGGRVAAGMWGQLPGQGGGAPSSSSGNQGWVGRRGAEGGMGDDMDVRPAKGPGKMSAVTLDYSKHTRQLRPAHAKGGDTSWWEQWAAETEKEKKKQQKEKGVESDSSGGSRVRQRYESSDEEDEEKDNERGGVRRSDWDDSFFSSQGDGQLEDRRERDEWRGADMRSGARRSRSRSRERQAGGDRERGRGGERDCGGQIDSGREKERERESNRVGDRQRGEWRRWQWKMEEVPSRQDRERRGDRDRERERRQEREEEEEGGGGLAALKRRIAKIQSASAKGGESSGVHTTIDARGKAMEGSYTKPVMVPTAEAGAGGDLREASASLRRQQLREYQCLIERESAEALQRDRQGAAGDIADGGLGALREREEEDRRRRRLVAAVESEDTGDGMFEQILQKERERERERRQERQAAQHTEDAHANAIFAPLGSVTLPVSSTGGPLASSQQRLEATTASASGTGAVPSGGARGWRARKLNSNKT</sequence>
<feature type="compositionally biased region" description="Basic and acidic residues" evidence="1">
    <location>
        <begin position="265"/>
        <end position="278"/>
    </location>
</feature>
<feature type="compositionally biased region" description="Basic and acidic residues" evidence="1">
    <location>
        <begin position="202"/>
        <end position="217"/>
    </location>
</feature>
<name>A0A0G4FPH5_9ALVE</name>
<feature type="compositionally biased region" description="Basic residues" evidence="1">
    <location>
        <begin position="584"/>
        <end position="594"/>
    </location>
</feature>
<reference evidence="2" key="1">
    <citation type="submission" date="2014-11" db="EMBL/GenBank/DDBJ databases">
        <authorList>
            <person name="Otto D Thomas"/>
            <person name="Naeem Raeece"/>
        </authorList>
    </citation>
    <scope>NUCLEOTIDE SEQUENCE</scope>
</reference>
<protein>
    <submittedName>
        <fullName evidence="2">Uncharacterized protein</fullName>
    </submittedName>
</protein>
<dbReference type="AlphaFoldDB" id="A0A0G4FPH5"/>
<feature type="compositionally biased region" description="Polar residues" evidence="1">
    <location>
        <begin position="547"/>
        <end position="564"/>
    </location>
</feature>
<proteinExistence type="predicted"/>
<feature type="compositionally biased region" description="Basic and acidic residues" evidence="1">
    <location>
        <begin position="289"/>
        <end position="368"/>
    </location>
</feature>
<feature type="compositionally biased region" description="Basic and acidic residues" evidence="1">
    <location>
        <begin position="38"/>
        <end position="48"/>
    </location>
</feature>
<feature type="region of interest" description="Disordered" evidence="1">
    <location>
        <begin position="460"/>
        <end position="594"/>
    </location>
</feature>
<feature type="region of interest" description="Disordered" evidence="1">
    <location>
        <begin position="1"/>
        <end position="381"/>
    </location>
</feature>
<gene>
    <name evidence="2" type="ORF">Cvel_18104</name>
</gene>
<feature type="compositionally biased region" description="Basic and acidic residues" evidence="1">
    <location>
        <begin position="241"/>
        <end position="252"/>
    </location>
</feature>
<dbReference type="VEuPathDB" id="CryptoDB:Cvel_18104"/>
<dbReference type="EMBL" id="CDMZ01000534">
    <property type="protein sequence ID" value="CEM16340.1"/>
    <property type="molecule type" value="Genomic_DNA"/>
</dbReference>
<feature type="compositionally biased region" description="Low complexity" evidence="1">
    <location>
        <begin position="116"/>
        <end position="127"/>
    </location>
</feature>
<feature type="compositionally biased region" description="Basic and acidic residues" evidence="1">
    <location>
        <begin position="96"/>
        <end position="112"/>
    </location>
</feature>
<evidence type="ECO:0000313" key="2">
    <source>
        <dbReference type="EMBL" id="CEM16340.1"/>
    </source>
</evidence>
<evidence type="ECO:0000256" key="1">
    <source>
        <dbReference type="SAM" id="MobiDB-lite"/>
    </source>
</evidence>